<keyword evidence="2" id="KW-1185">Reference proteome</keyword>
<dbReference type="Proteomes" id="UP001054837">
    <property type="component" value="Unassembled WGS sequence"/>
</dbReference>
<reference evidence="1 2" key="1">
    <citation type="submission" date="2021-06" db="EMBL/GenBank/DDBJ databases">
        <title>Caerostris darwini draft genome.</title>
        <authorList>
            <person name="Kono N."/>
            <person name="Arakawa K."/>
        </authorList>
    </citation>
    <scope>NUCLEOTIDE SEQUENCE [LARGE SCALE GENOMIC DNA]</scope>
</reference>
<protein>
    <submittedName>
        <fullName evidence="1">Uncharacterized protein</fullName>
    </submittedName>
</protein>
<dbReference type="AlphaFoldDB" id="A0AAV4RVN7"/>
<gene>
    <name evidence="1" type="ORF">CDAR_230491</name>
</gene>
<name>A0AAV4RVN7_9ARAC</name>
<comment type="caution">
    <text evidence="1">The sequence shown here is derived from an EMBL/GenBank/DDBJ whole genome shotgun (WGS) entry which is preliminary data.</text>
</comment>
<accession>A0AAV4RVN7</accession>
<organism evidence="1 2">
    <name type="scientific">Caerostris darwini</name>
    <dbReference type="NCBI Taxonomy" id="1538125"/>
    <lineage>
        <taxon>Eukaryota</taxon>
        <taxon>Metazoa</taxon>
        <taxon>Ecdysozoa</taxon>
        <taxon>Arthropoda</taxon>
        <taxon>Chelicerata</taxon>
        <taxon>Arachnida</taxon>
        <taxon>Araneae</taxon>
        <taxon>Araneomorphae</taxon>
        <taxon>Entelegynae</taxon>
        <taxon>Araneoidea</taxon>
        <taxon>Araneidae</taxon>
        <taxon>Caerostris</taxon>
    </lineage>
</organism>
<sequence>MTRSQMFEYAINTQSIFDHPLQTKASWKKSLKSKSFGSSFPSPAPKILNAFELFFCCCYFMSSKRPFDKRFTDFTQRRIATYRFEMEYWIHVKTTLEKKTKTAVNNKAAHIEYWYDN</sequence>
<proteinExistence type="predicted"/>
<evidence type="ECO:0000313" key="1">
    <source>
        <dbReference type="EMBL" id="GIY25006.1"/>
    </source>
</evidence>
<dbReference type="EMBL" id="BPLQ01006758">
    <property type="protein sequence ID" value="GIY25006.1"/>
    <property type="molecule type" value="Genomic_DNA"/>
</dbReference>
<evidence type="ECO:0000313" key="2">
    <source>
        <dbReference type="Proteomes" id="UP001054837"/>
    </source>
</evidence>